<comment type="caution">
    <text evidence="2">The sequence shown here is derived from an EMBL/GenBank/DDBJ whole genome shotgun (WGS) entry which is preliminary data.</text>
</comment>
<feature type="transmembrane region" description="Helical" evidence="1">
    <location>
        <begin position="90"/>
        <end position="108"/>
    </location>
</feature>
<gene>
    <name evidence="2" type="ORF">HGRIS_011479</name>
</gene>
<proteinExistence type="predicted"/>
<accession>A0ABR3JV82</accession>
<dbReference type="Proteomes" id="UP001556367">
    <property type="component" value="Unassembled WGS sequence"/>
</dbReference>
<name>A0ABR3JV82_9AGAR</name>
<feature type="transmembrane region" description="Helical" evidence="1">
    <location>
        <begin position="29"/>
        <end position="47"/>
    </location>
</feature>
<feature type="transmembrane region" description="Helical" evidence="1">
    <location>
        <begin position="59"/>
        <end position="78"/>
    </location>
</feature>
<evidence type="ECO:0000256" key="1">
    <source>
        <dbReference type="SAM" id="Phobius"/>
    </source>
</evidence>
<protein>
    <submittedName>
        <fullName evidence="2">Uncharacterized protein</fullName>
    </submittedName>
</protein>
<keyword evidence="1" id="KW-1133">Transmembrane helix</keyword>
<keyword evidence="1" id="KW-0812">Transmembrane</keyword>
<feature type="transmembrane region" description="Helical" evidence="1">
    <location>
        <begin position="159"/>
        <end position="182"/>
    </location>
</feature>
<feature type="transmembrane region" description="Helical" evidence="1">
    <location>
        <begin position="120"/>
        <end position="139"/>
    </location>
</feature>
<sequence length="207" mass="22903">MLCSNNRFSLPGSPSTCTLDTAVVPVPSFLLFVAVGLVSSLACEVKLESPDYRRSPPTRWLHITYALLVVAALGMSVLEIARLGAAQQGLGLLPVMPLALCLVLFLLWHERHARTRVISFVFLLYWITLVVMEAIKSARLQLLEGLNPAKDTKYPSSDWLLDNLVMLGLFVIFMFIEIAVLAQARRRAIRDSNQTLVGVRPSSIAKV</sequence>
<keyword evidence="1" id="KW-0472">Membrane</keyword>
<organism evidence="2 3">
    <name type="scientific">Hohenbuehelia grisea</name>
    <dbReference type="NCBI Taxonomy" id="104357"/>
    <lineage>
        <taxon>Eukaryota</taxon>
        <taxon>Fungi</taxon>
        <taxon>Dikarya</taxon>
        <taxon>Basidiomycota</taxon>
        <taxon>Agaricomycotina</taxon>
        <taxon>Agaricomycetes</taxon>
        <taxon>Agaricomycetidae</taxon>
        <taxon>Agaricales</taxon>
        <taxon>Pleurotineae</taxon>
        <taxon>Pleurotaceae</taxon>
        <taxon>Hohenbuehelia</taxon>
    </lineage>
</organism>
<reference evidence="3" key="1">
    <citation type="submission" date="2024-06" db="EMBL/GenBank/DDBJ databases">
        <title>Multi-omics analyses provide insights into the biosynthesis of the anticancer antibiotic pleurotin in Hohenbuehelia grisea.</title>
        <authorList>
            <person name="Weaver J.A."/>
            <person name="Alberti F."/>
        </authorList>
    </citation>
    <scope>NUCLEOTIDE SEQUENCE [LARGE SCALE GENOMIC DNA]</scope>
    <source>
        <strain evidence="3">T-177</strain>
    </source>
</reference>
<keyword evidence="3" id="KW-1185">Reference proteome</keyword>
<dbReference type="EMBL" id="JASNQZ010000002">
    <property type="protein sequence ID" value="KAL0959793.1"/>
    <property type="molecule type" value="Genomic_DNA"/>
</dbReference>
<evidence type="ECO:0000313" key="3">
    <source>
        <dbReference type="Proteomes" id="UP001556367"/>
    </source>
</evidence>
<evidence type="ECO:0000313" key="2">
    <source>
        <dbReference type="EMBL" id="KAL0959793.1"/>
    </source>
</evidence>